<accession>A0A255EEC5</accession>
<gene>
    <name evidence="2" type="ORF">CGZ92_06505</name>
</gene>
<evidence type="ECO:0000256" key="1">
    <source>
        <dbReference type="SAM" id="MobiDB-lite"/>
    </source>
</evidence>
<feature type="compositionally biased region" description="Pro residues" evidence="1">
    <location>
        <begin position="279"/>
        <end position="291"/>
    </location>
</feature>
<reference evidence="2 3" key="1">
    <citation type="submission" date="2017-07" db="EMBL/GenBank/DDBJ databases">
        <title>Draft whole genome sequences of clinical Proprionibacteriaceae strains.</title>
        <authorList>
            <person name="Bernier A.-M."/>
            <person name="Bernard K."/>
            <person name="Domingo M.-C."/>
        </authorList>
    </citation>
    <scope>NUCLEOTIDE SEQUENCE [LARGE SCALE GENOMIC DNA]</scope>
    <source>
        <strain evidence="2 3">NML 160184</strain>
    </source>
</reference>
<protein>
    <submittedName>
        <fullName evidence="2">Uncharacterized protein</fullName>
    </submittedName>
</protein>
<evidence type="ECO:0000313" key="3">
    <source>
        <dbReference type="Proteomes" id="UP000216533"/>
    </source>
</evidence>
<feature type="compositionally biased region" description="Low complexity" evidence="1">
    <location>
        <begin position="237"/>
        <end position="268"/>
    </location>
</feature>
<evidence type="ECO:0000313" key="2">
    <source>
        <dbReference type="EMBL" id="OYN87905.1"/>
    </source>
</evidence>
<dbReference type="RefSeq" id="WP_094450570.1">
    <property type="nucleotide sequence ID" value="NZ_NMVI01000015.1"/>
</dbReference>
<organism evidence="2 3">
    <name type="scientific">Parenemella sanctibonifatiensis</name>
    <dbReference type="NCBI Taxonomy" id="2016505"/>
    <lineage>
        <taxon>Bacteria</taxon>
        <taxon>Bacillati</taxon>
        <taxon>Actinomycetota</taxon>
        <taxon>Actinomycetes</taxon>
        <taxon>Propionibacteriales</taxon>
        <taxon>Propionibacteriaceae</taxon>
        <taxon>Parenemella</taxon>
    </lineage>
</organism>
<dbReference type="Proteomes" id="UP000216533">
    <property type="component" value="Unassembled WGS sequence"/>
</dbReference>
<comment type="caution">
    <text evidence="2">The sequence shown here is derived from an EMBL/GenBank/DDBJ whole genome shotgun (WGS) entry which is preliminary data.</text>
</comment>
<sequence>MTGLTAYVLYPEAPADLAQAFAGSDGIKPAPTGQQATVSTPSDFRVELTLGERISDPDLAADGSLSLMHQGVMPVVAGHQATLKLTADPELPPASQIRALCETIAMSNPLTDAVVWLPQRHQATTLVLFVGELSEDPARMYFWVHASGTADGGSVGTVRGLDALGATNLQIRHPKATAQALFTALREYASGLLRKGGLPTEGAEVTFAGQTWLAKPDVDVFTGTPLLGLVSPDAAEESAAQAPAADAAATDAPAADAATQAPAAEAAPAPEPDLDPTAAPAPDPTPEPVSEPEPAIAAAPGAPALAAHDPAADGVAWYVLLADVPPTLGHVMTDLMPNYAQHLIEEQATTGEVPYEDQQAALHLTLQGPVPELPEHAAAVRLVARPLDGGSPSVANQVLLQGAISSELAKIPAARGIWIPDQERLLTDLSAFGNGAPIEFAVHQSTGPDDATVHYTRGLRRFGGKDVSIAAAPGVTPPQEQLLSHAVATSLAAGRVPQAGETGEVATRDLTATFRDAPDPRTGEPALAIELGKRKKFLGLF</sequence>
<feature type="region of interest" description="Disordered" evidence="1">
    <location>
        <begin position="237"/>
        <end position="295"/>
    </location>
</feature>
<name>A0A255EEC5_9ACTN</name>
<dbReference type="AlphaFoldDB" id="A0A255EEC5"/>
<dbReference type="EMBL" id="NMVI01000015">
    <property type="protein sequence ID" value="OYN87905.1"/>
    <property type="molecule type" value="Genomic_DNA"/>
</dbReference>
<proteinExistence type="predicted"/>